<dbReference type="InterPro" id="IPR043519">
    <property type="entry name" value="NT_sf"/>
</dbReference>
<dbReference type="AlphaFoldDB" id="A0A919EPT1"/>
<sequence>MPQERSGQSWEPAHLAEVVDLFSQTSCPWWIAGGYAVELAVGRPFREHEDIDVLLLRRDQYAVHDLLAGWELWAADPPGTLRPWLRGELLPFGVHDVWCRPGPDAPWQIQVMLDEADGETWVSRRDARVRRPLDRLGTTAADGTPYLTPEVQLFYKAKAPRPKDEQDFTEVRPHLDREASAWLAEALSVAYGPHPWAETLQNGKGD</sequence>
<organism evidence="1 2">
    <name type="scientific">Streptomyces filamentosus</name>
    <name type="common">Streptomyces roseosporus</name>
    <dbReference type="NCBI Taxonomy" id="67294"/>
    <lineage>
        <taxon>Bacteria</taxon>
        <taxon>Bacillati</taxon>
        <taxon>Actinomycetota</taxon>
        <taxon>Actinomycetes</taxon>
        <taxon>Kitasatosporales</taxon>
        <taxon>Streptomycetaceae</taxon>
        <taxon>Streptomyces</taxon>
    </lineage>
</organism>
<accession>A0A919EPT1</accession>
<evidence type="ECO:0000313" key="1">
    <source>
        <dbReference type="EMBL" id="GHG13187.1"/>
    </source>
</evidence>
<keyword evidence="2" id="KW-1185">Reference proteome</keyword>
<comment type="caution">
    <text evidence="1">The sequence shown here is derived from an EMBL/GenBank/DDBJ whole genome shotgun (WGS) entry which is preliminary data.</text>
</comment>
<dbReference type="SUPFAM" id="SSF81301">
    <property type="entry name" value="Nucleotidyltransferase"/>
    <property type="match status" value="1"/>
</dbReference>
<name>A0A919EPT1_STRFL</name>
<dbReference type="Pfam" id="PF10706">
    <property type="entry name" value="Aminoglyc_resit"/>
    <property type="match status" value="1"/>
</dbReference>
<dbReference type="InterPro" id="IPR019646">
    <property type="entry name" value="Aminoglyc_AdlTrfase"/>
</dbReference>
<evidence type="ECO:0008006" key="3">
    <source>
        <dbReference type="Google" id="ProtNLM"/>
    </source>
</evidence>
<protein>
    <recommendedName>
        <fullName evidence="3">Amino acid transporter</fullName>
    </recommendedName>
</protein>
<gene>
    <name evidence="1" type="ORF">GCM10017667_53670</name>
</gene>
<reference evidence="1" key="2">
    <citation type="submission" date="2020-09" db="EMBL/GenBank/DDBJ databases">
        <authorList>
            <person name="Sun Q."/>
            <person name="Ohkuma M."/>
        </authorList>
    </citation>
    <scope>NUCLEOTIDE SEQUENCE</scope>
    <source>
        <strain evidence="1">JCM 4122</strain>
    </source>
</reference>
<evidence type="ECO:0000313" key="2">
    <source>
        <dbReference type="Proteomes" id="UP000632849"/>
    </source>
</evidence>
<dbReference type="Gene3D" id="3.30.460.40">
    <property type="match status" value="1"/>
</dbReference>
<proteinExistence type="predicted"/>
<dbReference type="RefSeq" id="WP_190043261.1">
    <property type="nucleotide sequence ID" value="NZ_BNBE01000002.1"/>
</dbReference>
<reference evidence="1" key="1">
    <citation type="journal article" date="2014" name="Int. J. Syst. Evol. Microbiol.">
        <title>Complete genome sequence of Corynebacterium casei LMG S-19264T (=DSM 44701T), isolated from a smear-ripened cheese.</title>
        <authorList>
            <consortium name="US DOE Joint Genome Institute (JGI-PGF)"/>
            <person name="Walter F."/>
            <person name="Albersmeier A."/>
            <person name="Kalinowski J."/>
            <person name="Ruckert C."/>
        </authorList>
    </citation>
    <scope>NUCLEOTIDE SEQUENCE</scope>
    <source>
        <strain evidence="1">JCM 4122</strain>
    </source>
</reference>
<dbReference type="EMBL" id="BNBE01000002">
    <property type="protein sequence ID" value="GHG13187.1"/>
    <property type="molecule type" value="Genomic_DNA"/>
</dbReference>
<dbReference type="Proteomes" id="UP000632849">
    <property type="component" value="Unassembled WGS sequence"/>
</dbReference>